<dbReference type="SUPFAM" id="SSF46785">
    <property type="entry name" value="Winged helix' DNA-binding domain"/>
    <property type="match status" value="1"/>
</dbReference>
<evidence type="ECO:0000259" key="4">
    <source>
        <dbReference type="PROSITE" id="PS50949"/>
    </source>
</evidence>
<sequence>MTQVSTFWLAGTPAIFNLFLRCRHSNIRHERSGNDFLQPTASPHVFLVATALKRMFLPLVPLHRSRHSPHAQLEHFLVQNVGIRTPTYMSTSLPAKPALLQTLPLQVADQIAKSIMDASFSPGSRLREVELAQFFDVSRATIREALRHLEQRELVRIQPQKGAYVTQLSAKELDDLFEVRASLLATGTRLATERCSEADAKRLRGQLARLRESVEDLESYVRASSGMVEILIQLSNNDVLARYVRDFALQIGRYVRLGLASELRRKRSVAMWTRIVNAVVSGDSEAAALLHRNLALENRSAALEEFERKHKPATTPTPD</sequence>
<evidence type="ECO:0000256" key="3">
    <source>
        <dbReference type="ARBA" id="ARBA00023163"/>
    </source>
</evidence>
<keyword evidence="2 5" id="KW-0238">DNA-binding</keyword>
<dbReference type="SUPFAM" id="SSF48008">
    <property type="entry name" value="GntR ligand-binding domain-like"/>
    <property type="match status" value="1"/>
</dbReference>
<proteinExistence type="predicted"/>
<dbReference type="Pfam" id="PF07729">
    <property type="entry name" value="FCD"/>
    <property type="match status" value="1"/>
</dbReference>
<dbReference type="Gene3D" id="1.10.10.10">
    <property type="entry name" value="Winged helix-like DNA-binding domain superfamily/Winged helix DNA-binding domain"/>
    <property type="match status" value="1"/>
</dbReference>
<feature type="domain" description="HTH gntR-type" evidence="4">
    <location>
        <begin position="101"/>
        <end position="168"/>
    </location>
</feature>
<evidence type="ECO:0000256" key="1">
    <source>
        <dbReference type="ARBA" id="ARBA00023015"/>
    </source>
</evidence>
<protein>
    <submittedName>
        <fullName evidence="5">DNA-binding GntR family transcriptional regulator</fullName>
    </submittedName>
</protein>
<dbReference type="SMART" id="SM00345">
    <property type="entry name" value="HTH_GNTR"/>
    <property type="match status" value="1"/>
</dbReference>
<comment type="caution">
    <text evidence="5">The sequence shown here is derived from an EMBL/GenBank/DDBJ whole genome shotgun (WGS) entry which is preliminary data.</text>
</comment>
<name>A0ABV2Q8H8_9BURK</name>
<evidence type="ECO:0000313" key="6">
    <source>
        <dbReference type="Proteomes" id="UP001549320"/>
    </source>
</evidence>
<keyword evidence="6" id="KW-1185">Reference proteome</keyword>
<evidence type="ECO:0000256" key="2">
    <source>
        <dbReference type="ARBA" id="ARBA00023125"/>
    </source>
</evidence>
<dbReference type="InterPro" id="IPR008920">
    <property type="entry name" value="TF_FadR/GntR_C"/>
</dbReference>
<accession>A0ABV2Q8H8</accession>
<reference evidence="5 6" key="1">
    <citation type="submission" date="2024-06" db="EMBL/GenBank/DDBJ databases">
        <title>Sorghum-associated microbial communities from plants grown in Nebraska, USA.</title>
        <authorList>
            <person name="Schachtman D."/>
        </authorList>
    </citation>
    <scope>NUCLEOTIDE SEQUENCE [LARGE SCALE GENOMIC DNA]</scope>
    <source>
        <strain evidence="5 6">2709</strain>
    </source>
</reference>
<dbReference type="InterPro" id="IPR036390">
    <property type="entry name" value="WH_DNA-bd_sf"/>
</dbReference>
<dbReference type="PANTHER" id="PTHR43537">
    <property type="entry name" value="TRANSCRIPTIONAL REGULATOR, GNTR FAMILY"/>
    <property type="match status" value="1"/>
</dbReference>
<dbReference type="Gene3D" id="1.20.120.530">
    <property type="entry name" value="GntR ligand-binding domain-like"/>
    <property type="match status" value="1"/>
</dbReference>
<dbReference type="SMART" id="SM00895">
    <property type="entry name" value="FCD"/>
    <property type="match status" value="1"/>
</dbReference>
<dbReference type="InterPro" id="IPR011711">
    <property type="entry name" value="GntR_C"/>
</dbReference>
<dbReference type="CDD" id="cd07377">
    <property type="entry name" value="WHTH_GntR"/>
    <property type="match status" value="1"/>
</dbReference>
<keyword evidence="3" id="KW-0804">Transcription</keyword>
<dbReference type="PROSITE" id="PS50949">
    <property type="entry name" value="HTH_GNTR"/>
    <property type="match status" value="1"/>
</dbReference>
<dbReference type="Pfam" id="PF00392">
    <property type="entry name" value="GntR"/>
    <property type="match status" value="1"/>
</dbReference>
<dbReference type="GO" id="GO:0003677">
    <property type="term" value="F:DNA binding"/>
    <property type="evidence" value="ECO:0007669"/>
    <property type="project" value="UniProtKB-KW"/>
</dbReference>
<organism evidence="5 6">
    <name type="scientific">Ottowia thiooxydans</name>
    <dbReference type="NCBI Taxonomy" id="219182"/>
    <lineage>
        <taxon>Bacteria</taxon>
        <taxon>Pseudomonadati</taxon>
        <taxon>Pseudomonadota</taxon>
        <taxon>Betaproteobacteria</taxon>
        <taxon>Burkholderiales</taxon>
        <taxon>Comamonadaceae</taxon>
        <taxon>Ottowia</taxon>
    </lineage>
</organism>
<gene>
    <name evidence="5" type="ORF">ABIE13_002008</name>
</gene>
<evidence type="ECO:0000313" key="5">
    <source>
        <dbReference type="EMBL" id="MET4576897.1"/>
    </source>
</evidence>
<keyword evidence="1" id="KW-0805">Transcription regulation</keyword>
<dbReference type="InterPro" id="IPR000524">
    <property type="entry name" value="Tscrpt_reg_HTH_GntR"/>
</dbReference>
<dbReference type="PANTHER" id="PTHR43537:SF5">
    <property type="entry name" value="UXU OPERON TRANSCRIPTIONAL REGULATOR"/>
    <property type="match status" value="1"/>
</dbReference>
<dbReference type="Proteomes" id="UP001549320">
    <property type="component" value="Unassembled WGS sequence"/>
</dbReference>
<dbReference type="EMBL" id="JBEPSH010000004">
    <property type="protein sequence ID" value="MET4576897.1"/>
    <property type="molecule type" value="Genomic_DNA"/>
</dbReference>
<dbReference type="InterPro" id="IPR036388">
    <property type="entry name" value="WH-like_DNA-bd_sf"/>
</dbReference>